<proteinExistence type="predicted"/>
<evidence type="ECO:0000313" key="2">
    <source>
        <dbReference type="Proteomes" id="UP000694580"/>
    </source>
</evidence>
<name>A0AAY4BFS2_9TELE</name>
<sequence>MQRTNFTVCCAAVSCKLQIRNIPPHLQWEVSVCVCVCVSEQ</sequence>
<dbReference type="AlphaFoldDB" id="A0AAY4BFS2"/>
<protein>
    <submittedName>
        <fullName evidence="1">Uncharacterized protein</fullName>
    </submittedName>
</protein>
<accession>A0AAY4BFS2</accession>
<evidence type="ECO:0000313" key="1">
    <source>
        <dbReference type="Ensembl" id="ENSDCDP00010019779.1"/>
    </source>
</evidence>
<dbReference type="PROSITE" id="PS51257">
    <property type="entry name" value="PROKAR_LIPOPROTEIN"/>
    <property type="match status" value="1"/>
</dbReference>
<organism evidence="1 2">
    <name type="scientific">Denticeps clupeoides</name>
    <name type="common">denticle herring</name>
    <dbReference type="NCBI Taxonomy" id="299321"/>
    <lineage>
        <taxon>Eukaryota</taxon>
        <taxon>Metazoa</taxon>
        <taxon>Chordata</taxon>
        <taxon>Craniata</taxon>
        <taxon>Vertebrata</taxon>
        <taxon>Euteleostomi</taxon>
        <taxon>Actinopterygii</taxon>
        <taxon>Neopterygii</taxon>
        <taxon>Teleostei</taxon>
        <taxon>Clupei</taxon>
        <taxon>Clupeiformes</taxon>
        <taxon>Denticipitoidei</taxon>
        <taxon>Denticipitidae</taxon>
        <taxon>Denticeps</taxon>
    </lineage>
</organism>
<reference evidence="1" key="3">
    <citation type="submission" date="2025-09" db="UniProtKB">
        <authorList>
            <consortium name="Ensembl"/>
        </authorList>
    </citation>
    <scope>IDENTIFICATION</scope>
</reference>
<reference evidence="1" key="2">
    <citation type="submission" date="2025-08" db="UniProtKB">
        <authorList>
            <consortium name="Ensembl"/>
        </authorList>
    </citation>
    <scope>IDENTIFICATION</scope>
</reference>
<dbReference type="Ensembl" id="ENSDCDT00010020898.1">
    <property type="protein sequence ID" value="ENSDCDP00010019779.1"/>
    <property type="gene ID" value="ENSDCDG00010008914.1"/>
</dbReference>
<dbReference type="Proteomes" id="UP000694580">
    <property type="component" value="Chromosome 9"/>
</dbReference>
<keyword evidence="2" id="KW-1185">Reference proteome</keyword>
<reference evidence="1 2" key="1">
    <citation type="submission" date="2020-06" db="EMBL/GenBank/DDBJ databases">
        <authorList>
            <consortium name="Wellcome Sanger Institute Data Sharing"/>
        </authorList>
    </citation>
    <scope>NUCLEOTIDE SEQUENCE [LARGE SCALE GENOMIC DNA]</scope>
</reference>